<feature type="region of interest" description="Disordered" evidence="1">
    <location>
        <begin position="30"/>
        <end position="137"/>
    </location>
</feature>
<name>A0A5S9MG61_BACIA</name>
<organism evidence="2 3">
    <name type="scientific">Bacillus safensis</name>
    <dbReference type="NCBI Taxonomy" id="561879"/>
    <lineage>
        <taxon>Bacteria</taxon>
        <taxon>Bacillati</taxon>
        <taxon>Bacillota</taxon>
        <taxon>Bacilli</taxon>
        <taxon>Bacillales</taxon>
        <taxon>Bacillaceae</taxon>
        <taxon>Bacillus</taxon>
    </lineage>
</organism>
<evidence type="ECO:0000313" key="2">
    <source>
        <dbReference type="EMBL" id="BBP91622.1"/>
    </source>
</evidence>
<gene>
    <name evidence="2" type="ORF">BsIDN1_52400</name>
</gene>
<evidence type="ECO:0000256" key="1">
    <source>
        <dbReference type="SAM" id="MobiDB-lite"/>
    </source>
</evidence>
<accession>A0A5S9MG61</accession>
<dbReference type="AlphaFoldDB" id="A0A5S9MG61"/>
<sequence>MLTFETPEPSQPAIEMEVDIPAEEAALTENISAEPVEEVEAEPIEDKQEEAPAAAFEEAEPVKHDLQEVQLVQEAEIEEDQAMPVEQVREEQTASEPAETVIEQTEQQEQTQEVKKEEPKQTSPQPQRTSGQTSTVPFNVMMLKSDQRVQGQKKSSRYTRVCFSKSRPIRCTASSKRRGRDMGERAGRAALMRHLKISM</sequence>
<dbReference type="Proteomes" id="UP000464658">
    <property type="component" value="Chromosome"/>
</dbReference>
<proteinExistence type="predicted"/>
<protein>
    <submittedName>
        <fullName evidence="2">Uncharacterized protein</fullName>
    </submittedName>
</protein>
<reference evidence="2 3" key="1">
    <citation type="submission" date="2019-12" db="EMBL/GenBank/DDBJ databases">
        <title>Full genome sequence of a Bacillus safensis strain isolated from commercially available natto in Indonesia.</title>
        <authorList>
            <person name="Yoshida M."/>
            <person name="Uomi M."/>
            <person name="Waturangi D."/>
            <person name="Ekaputri J.J."/>
            <person name="Setiamarga D.H.E."/>
        </authorList>
    </citation>
    <scope>NUCLEOTIDE SEQUENCE [LARGE SCALE GENOMIC DNA]</scope>
    <source>
        <strain evidence="2 3">IDN1</strain>
    </source>
</reference>
<dbReference type="EMBL" id="AP021906">
    <property type="protein sequence ID" value="BBP91622.1"/>
    <property type="molecule type" value="Genomic_DNA"/>
</dbReference>
<evidence type="ECO:0000313" key="3">
    <source>
        <dbReference type="Proteomes" id="UP000464658"/>
    </source>
</evidence>
<feature type="compositionally biased region" description="Polar residues" evidence="1">
    <location>
        <begin position="123"/>
        <end position="137"/>
    </location>
</feature>